<gene>
    <name evidence="10" type="ORF">GBM95_07675</name>
</gene>
<feature type="domain" description="Nucleotidyl transferase" evidence="9">
    <location>
        <begin position="2"/>
        <end position="238"/>
    </location>
</feature>
<dbReference type="SUPFAM" id="SSF53448">
    <property type="entry name" value="Nucleotide-diphospho-sugar transferases"/>
    <property type="match status" value="1"/>
</dbReference>
<dbReference type="EMBL" id="WEHX01000049">
    <property type="protein sequence ID" value="KAB7658069.1"/>
    <property type="molecule type" value="Genomic_DNA"/>
</dbReference>
<evidence type="ECO:0000256" key="5">
    <source>
        <dbReference type="ARBA" id="ARBA00022695"/>
    </source>
</evidence>
<comment type="catalytic activity">
    <reaction evidence="8">
        <text>dTTP + alpha-D-glucose 1-phosphate + H(+) = dTDP-alpha-D-glucose + diphosphate</text>
        <dbReference type="Rhea" id="RHEA:15225"/>
        <dbReference type="ChEBI" id="CHEBI:15378"/>
        <dbReference type="ChEBI" id="CHEBI:33019"/>
        <dbReference type="ChEBI" id="CHEBI:37568"/>
        <dbReference type="ChEBI" id="CHEBI:57477"/>
        <dbReference type="ChEBI" id="CHEBI:58601"/>
        <dbReference type="EC" id="2.7.7.24"/>
    </reaction>
</comment>
<evidence type="ECO:0000256" key="1">
    <source>
        <dbReference type="ARBA" id="ARBA00001946"/>
    </source>
</evidence>
<protein>
    <recommendedName>
        <fullName evidence="3">glucose-1-phosphate thymidylyltransferase</fullName>
        <ecNumber evidence="3">2.7.7.24</ecNumber>
    </recommendedName>
</protein>
<name>A0A6I1EJC0_9BURK</name>
<dbReference type="GO" id="GO:0046872">
    <property type="term" value="F:metal ion binding"/>
    <property type="evidence" value="ECO:0007669"/>
    <property type="project" value="UniProtKB-KW"/>
</dbReference>
<dbReference type="InterPro" id="IPR029044">
    <property type="entry name" value="Nucleotide-diphossugar_trans"/>
</dbReference>
<evidence type="ECO:0000256" key="2">
    <source>
        <dbReference type="ARBA" id="ARBA00010480"/>
    </source>
</evidence>
<evidence type="ECO:0000259" key="9">
    <source>
        <dbReference type="Pfam" id="PF00483"/>
    </source>
</evidence>
<comment type="similarity">
    <text evidence="2">Belongs to the glucose-1-phosphate thymidylyltransferase family.</text>
</comment>
<dbReference type="Gene3D" id="3.90.550.10">
    <property type="entry name" value="Spore Coat Polysaccharide Biosynthesis Protein SpsA, Chain A"/>
    <property type="match status" value="1"/>
</dbReference>
<dbReference type="GO" id="GO:0008879">
    <property type="term" value="F:glucose-1-phosphate thymidylyltransferase activity"/>
    <property type="evidence" value="ECO:0007669"/>
    <property type="project" value="UniProtKB-EC"/>
</dbReference>
<comment type="cofactor">
    <cofactor evidence="1">
        <name>Mg(2+)</name>
        <dbReference type="ChEBI" id="CHEBI:18420"/>
    </cofactor>
</comment>
<evidence type="ECO:0000256" key="7">
    <source>
        <dbReference type="ARBA" id="ARBA00022842"/>
    </source>
</evidence>
<sequence>MKGIILAGGSGSRLAPMTKVTSKQLLPVYDKPMVYYPLATLMDLGIREILVISTPRDLPSIESLFGDGSRYGLKLSYKVQEKPNGIAECFVIADDFIDEPVALILGDNIFVFREELAALRKLAQEVESEASILLKPVADPERFGVAECDESGKVLRLVEKPKIPISNLASVGLYFYPQNVREKARSLEPSPRGELEITDLNNLYLIEGRLNSIRMADDSLWLDAGTPDSLLKAAILVEQEYRKNRNPLGNIELLAYMRGLIDKTHFENLVTAMKPGTPYREHLRVLASVKGH</sequence>
<dbReference type="Pfam" id="PF00483">
    <property type="entry name" value="NTP_transferase"/>
    <property type="match status" value="1"/>
</dbReference>
<keyword evidence="5" id="KW-0548">Nucleotidyltransferase</keyword>
<reference evidence="10 11" key="1">
    <citation type="submission" date="2019-10" db="EMBL/GenBank/DDBJ databases">
        <title>Genome diversity of Sutterella seckii.</title>
        <authorList>
            <person name="Chaplin A.V."/>
            <person name="Sokolova S.R."/>
            <person name="Mosin K.A."/>
            <person name="Ivanova E.L."/>
            <person name="Kochetkova T.O."/>
            <person name="Goltsov A.Y."/>
            <person name="Trofimov D.Y."/>
            <person name="Efimov B.A."/>
        </authorList>
    </citation>
    <scope>NUCLEOTIDE SEQUENCE [LARGE SCALE GENOMIC DNA]</scope>
    <source>
        <strain evidence="10 11">ASD393</strain>
    </source>
</reference>
<accession>A0A6I1EJC0</accession>
<proteinExistence type="inferred from homology"/>
<dbReference type="EC" id="2.7.7.24" evidence="3"/>
<organism evidence="10 11">
    <name type="scientific">Sutterella seckii</name>
    <dbReference type="NCBI Taxonomy" id="1944635"/>
    <lineage>
        <taxon>Bacteria</taxon>
        <taxon>Pseudomonadati</taxon>
        <taxon>Pseudomonadota</taxon>
        <taxon>Betaproteobacteria</taxon>
        <taxon>Burkholderiales</taxon>
        <taxon>Sutterellaceae</taxon>
        <taxon>Sutterella</taxon>
    </lineage>
</organism>
<keyword evidence="4 10" id="KW-0808">Transferase</keyword>
<dbReference type="AlphaFoldDB" id="A0A6I1EJC0"/>
<dbReference type="PANTHER" id="PTHR43532:SF1">
    <property type="entry name" value="GLUCOSE-1-PHOSPHATE THYMIDYLYLTRANSFERASE 1"/>
    <property type="match status" value="1"/>
</dbReference>
<comment type="caution">
    <text evidence="10">The sequence shown here is derived from an EMBL/GenBank/DDBJ whole genome shotgun (WGS) entry which is preliminary data.</text>
</comment>
<evidence type="ECO:0000256" key="3">
    <source>
        <dbReference type="ARBA" id="ARBA00012461"/>
    </source>
</evidence>
<evidence type="ECO:0000313" key="10">
    <source>
        <dbReference type="EMBL" id="KAB7658069.1"/>
    </source>
</evidence>
<dbReference type="InterPro" id="IPR005907">
    <property type="entry name" value="G1P_thy_trans_s"/>
</dbReference>
<evidence type="ECO:0000256" key="8">
    <source>
        <dbReference type="ARBA" id="ARBA00049336"/>
    </source>
</evidence>
<evidence type="ECO:0000313" key="11">
    <source>
        <dbReference type="Proteomes" id="UP000430564"/>
    </source>
</evidence>
<dbReference type="InterPro" id="IPR005835">
    <property type="entry name" value="NTP_transferase_dom"/>
</dbReference>
<dbReference type="RefSeq" id="WP_152158563.1">
    <property type="nucleotide sequence ID" value="NZ_WEHX01000049.1"/>
</dbReference>
<dbReference type="PANTHER" id="PTHR43532">
    <property type="entry name" value="GLUCOSE-1-PHOSPHATE THYMIDYLYLTRANSFERASE"/>
    <property type="match status" value="1"/>
</dbReference>
<dbReference type="OrthoDB" id="9803871at2"/>
<keyword evidence="7" id="KW-0460">Magnesium</keyword>
<dbReference type="Proteomes" id="UP000430564">
    <property type="component" value="Unassembled WGS sequence"/>
</dbReference>
<evidence type="ECO:0000256" key="4">
    <source>
        <dbReference type="ARBA" id="ARBA00022679"/>
    </source>
</evidence>
<evidence type="ECO:0000256" key="6">
    <source>
        <dbReference type="ARBA" id="ARBA00022723"/>
    </source>
</evidence>
<keyword evidence="6" id="KW-0479">Metal-binding</keyword>